<dbReference type="InterPro" id="IPR027268">
    <property type="entry name" value="Peptidase_M4/M1_CTD_sf"/>
</dbReference>
<gene>
    <name evidence="12" type="ORF">ACFPKY_18975</name>
</gene>
<evidence type="ECO:0000256" key="7">
    <source>
        <dbReference type="ARBA" id="ARBA00022801"/>
    </source>
</evidence>
<evidence type="ECO:0000256" key="3">
    <source>
        <dbReference type="ARBA" id="ARBA00006006"/>
    </source>
</evidence>
<keyword evidence="8" id="KW-0862">Zinc</keyword>
<dbReference type="EMBL" id="JBHSMD010000006">
    <property type="protein sequence ID" value="MFC5495203.1"/>
    <property type="molecule type" value="Genomic_DNA"/>
</dbReference>
<dbReference type="InterPro" id="IPR050371">
    <property type="entry name" value="Fungal_virulence_M36"/>
</dbReference>
<keyword evidence="4" id="KW-0964">Secreted</keyword>
<name>A0ABW0N7H5_9ACTN</name>
<protein>
    <submittedName>
        <fullName evidence="12">M36 family metallopeptidase</fullName>
    </submittedName>
</protein>
<keyword evidence="9" id="KW-0482">Metalloprotease</keyword>
<keyword evidence="6" id="KW-0479">Metal-binding</keyword>
<comment type="caution">
    <text evidence="12">The sequence shown here is derived from an EMBL/GenBank/DDBJ whole genome shotgun (WGS) entry which is preliminary data.</text>
</comment>
<dbReference type="SUPFAM" id="SSF55486">
    <property type="entry name" value="Metalloproteases ('zincins'), catalytic domain"/>
    <property type="match status" value="1"/>
</dbReference>
<evidence type="ECO:0000256" key="2">
    <source>
        <dbReference type="ARBA" id="ARBA00004613"/>
    </source>
</evidence>
<comment type="similarity">
    <text evidence="3">Belongs to the peptidase M36 family.</text>
</comment>
<evidence type="ECO:0000256" key="8">
    <source>
        <dbReference type="ARBA" id="ARBA00022833"/>
    </source>
</evidence>
<evidence type="ECO:0000256" key="6">
    <source>
        <dbReference type="ARBA" id="ARBA00022723"/>
    </source>
</evidence>
<dbReference type="Gene3D" id="3.10.170.10">
    <property type="match status" value="1"/>
</dbReference>
<keyword evidence="13" id="KW-1185">Reference proteome</keyword>
<keyword evidence="10" id="KW-0865">Zymogen</keyword>
<evidence type="ECO:0000313" key="12">
    <source>
        <dbReference type="EMBL" id="MFC5495203.1"/>
    </source>
</evidence>
<evidence type="ECO:0000256" key="4">
    <source>
        <dbReference type="ARBA" id="ARBA00022525"/>
    </source>
</evidence>
<dbReference type="Gene3D" id="1.10.390.10">
    <property type="entry name" value="Neutral Protease Domain 2"/>
    <property type="match status" value="1"/>
</dbReference>
<organism evidence="12 13">
    <name type="scientific">Nocardioides caricicola</name>
    <dbReference type="NCBI Taxonomy" id="634770"/>
    <lineage>
        <taxon>Bacteria</taxon>
        <taxon>Bacillati</taxon>
        <taxon>Actinomycetota</taxon>
        <taxon>Actinomycetes</taxon>
        <taxon>Propionibacteriales</taxon>
        <taxon>Nocardioidaceae</taxon>
        <taxon>Nocardioides</taxon>
    </lineage>
</organism>
<evidence type="ECO:0000256" key="11">
    <source>
        <dbReference type="SAM" id="SignalP"/>
    </source>
</evidence>
<dbReference type="PANTHER" id="PTHR33478">
    <property type="entry name" value="EXTRACELLULAR METALLOPROTEINASE MEP"/>
    <property type="match status" value="1"/>
</dbReference>
<dbReference type="PANTHER" id="PTHR33478:SF1">
    <property type="entry name" value="EXTRACELLULAR METALLOPROTEINASE MEP"/>
    <property type="match status" value="1"/>
</dbReference>
<sequence length="1136" mass="119635">MTRSPGRRHHRGVALALLTATLVPGLAQLPALATSPTRAPLPSGDITVTLTEPVAGLADLDLRGVARPTAVQRRAATGLNAVDLRWNQFGTPSSILPVTGVLARATASDPVAAARAWLRDNAAVFGLTRAQVDALELVNNQRLAQSSARAVLFRQRFGELTPALGSMVTVGVANGAIAYASSSITRTTEEPPAATLTPLQAFVKAAADVGRTVTTGDITSAVADGWTRLSVPGFAQQQLVRLRALALADGTVRPVFETNVLDVEGGSPFAYTVMVDGVTGAVLHRQNQAEANNDVHPFQGEVTATACGPKHEFELTDGNTKQIVAVAAMANTANDVVVKLFSPGGDLLVSGDLGTSPETATYAAASIPKGVYTMQVCPFDAPTVPFLPPGSYVASVTTSDTEGPSTGDLGFEPKWRFFTANPTLDYSPETTPTNTVIGCWFPGAGCTSPSGPLRNVAAPGPWDTVAGTGIGTLTTVGNNANTHEAWVSPLTPGGTAQAPISPTREYTTEFTDAWNNAQCDPAQLTPGGNDIDASVGNLFVAHNRMHDYSYYLGFTEENYNLQASNLGRGGVEGDQEIGNAQAGALTGGQPSFLGRDNANQITLQDGVPGITNQYLFQPLAGAFYAPCVDGGLDMGIVGHEYTHAISNRMIGGPDEGITSEQGGAMGESWGDLTAGEYMFSHGYANGGNPWAIGVYATGNKAVAIRDYAINKNPLNYSDYGFDSTGNEVHSDGEIWNGTQWEVRQALVDRWNAGFPYGNAQLQLRCAQATAGQTPLPPNKCPGNRRWIQLVFDSFLLQQGATSMLDARDAMLAADEMRFGGANNEVMWAAFARRGFGVGASTPSADSGDVTASFASPKARNGTVTFRSGSPGKVYVGHYEARVTPVADTAPGGKLKNVVKFAPGRYDLTFVSPAGGFKRLKLTVNPWQRKTVRIATPKNLAATRNGAKLIGSSAGSLNPTWLLDGTERTAWAGVSETNVDETHPFVAVDLAGGVHTVRRVQVSAMLNPAPADPTEIPLAADPDPDSGSRFTALRRFALEACTSSCASDQAVWKRFYTSKRNAFPARRPRPVAPDLTLRSFAVPATRAAAIRLVALENQCTGFGGYAGEQDADPINNTDCKTGSDRGTIVHAAELQVF</sequence>
<reference evidence="13" key="1">
    <citation type="journal article" date="2019" name="Int. J. Syst. Evol. Microbiol.">
        <title>The Global Catalogue of Microorganisms (GCM) 10K type strain sequencing project: providing services to taxonomists for standard genome sequencing and annotation.</title>
        <authorList>
            <consortium name="The Broad Institute Genomics Platform"/>
            <consortium name="The Broad Institute Genome Sequencing Center for Infectious Disease"/>
            <person name="Wu L."/>
            <person name="Ma J."/>
        </authorList>
    </citation>
    <scope>NUCLEOTIDE SEQUENCE [LARGE SCALE GENOMIC DNA]</scope>
    <source>
        <strain evidence="13">KACC 13778</strain>
    </source>
</reference>
<evidence type="ECO:0000256" key="9">
    <source>
        <dbReference type="ARBA" id="ARBA00023049"/>
    </source>
</evidence>
<evidence type="ECO:0000313" key="13">
    <source>
        <dbReference type="Proteomes" id="UP001595956"/>
    </source>
</evidence>
<comment type="subcellular location">
    <subcellularLocation>
        <location evidence="2">Secreted</location>
    </subcellularLocation>
</comment>
<dbReference type="RefSeq" id="WP_345173607.1">
    <property type="nucleotide sequence ID" value="NZ_BAABFQ010000005.1"/>
</dbReference>
<evidence type="ECO:0000256" key="5">
    <source>
        <dbReference type="ARBA" id="ARBA00022670"/>
    </source>
</evidence>
<proteinExistence type="inferred from homology"/>
<dbReference type="Proteomes" id="UP001595956">
    <property type="component" value="Unassembled WGS sequence"/>
</dbReference>
<keyword evidence="5" id="KW-0645">Protease</keyword>
<dbReference type="InterPro" id="IPR001842">
    <property type="entry name" value="Peptidase_M36"/>
</dbReference>
<feature type="chain" id="PRO_5046596133" evidence="11">
    <location>
        <begin position="34"/>
        <end position="1136"/>
    </location>
</feature>
<feature type="signal peptide" evidence="11">
    <location>
        <begin position="1"/>
        <end position="33"/>
    </location>
</feature>
<accession>A0ABW0N7H5</accession>
<evidence type="ECO:0000256" key="1">
    <source>
        <dbReference type="ARBA" id="ARBA00001947"/>
    </source>
</evidence>
<dbReference type="Pfam" id="PF02128">
    <property type="entry name" value="Peptidase_M36"/>
    <property type="match status" value="1"/>
</dbReference>
<keyword evidence="7" id="KW-0378">Hydrolase</keyword>
<comment type="cofactor">
    <cofactor evidence="1">
        <name>Zn(2+)</name>
        <dbReference type="ChEBI" id="CHEBI:29105"/>
    </cofactor>
</comment>
<keyword evidence="11" id="KW-0732">Signal</keyword>
<evidence type="ECO:0000256" key="10">
    <source>
        <dbReference type="ARBA" id="ARBA00023145"/>
    </source>
</evidence>